<dbReference type="Pfam" id="PF03372">
    <property type="entry name" value="Exo_endo_phos"/>
    <property type="match status" value="1"/>
</dbReference>
<keyword evidence="4 8" id="KW-0479">Metal-binding</keyword>
<comment type="similarity">
    <text evidence="2">Belongs to the DNA repair enzymes AP/ExoA family.</text>
</comment>
<dbReference type="InterPro" id="IPR036691">
    <property type="entry name" value="Endo/exonu/phosph_ase_sf"/>
</dbReference>
<dbReference type="PROSITE" id="PS50158">
    <property type="entry name" value="ZF_CCHC"/>
    <property type="match status" value="1"/>
</dbReference>
<feature type="binding site" evidence="8">
    <location>
        <position position="446"/>
    </location>
    <ligand>
        <name>Mg(2+)</name>
        <dbReference type="ChEBI" id="CHEBI:18420"/>
        <label>1</label>
    </ligand>
</feature>
<dbReference type="AlphaFoldDB" id="A0AAU9XQA7"/>
<feature type="active site" evidence="7">
    <location>
        <position position="327"/>
    </location>
</feature>
<evidence type="ECO:0000313" key="12">
    <source>
        <dbReference type="EMBL" id="CAH3154756.1"/>
    </source>
</evidence>
<dbReference type="SMART" id="SM00343">
    <property type="entry name" value="ZnF_C2HC"/>
    <property type="match status" value="2"/>
</dbReference>
<protein>
    <recommendedName>
        <fullName evidence="3">exodeoxyribonuclease III</fullName>
        <ecNumber evidence="3">3.1.11.2</ecNumber>
    </recommendedName>
</protein>
<dbReference type="Proteomes" id="UP001159428">
    <property type="component" value="Unassembled WGS sequence"/>
</dbReference>
<keyword evidence="10" id="KW-0863">Zinc-finger</keyword>
<keyword evidence="6 8" id="KW-0460">Magnesium</keyword>
<dbReference type="GO" id="GO:0006284">
    <property type="term" value="P:base-excision repair"/>
    <property type="evidence" value="ECO:0007669"/>
    <property type="project" value="TreeGrafter"/>
</dbReference>
<evidence type="ECO:0000256" key="4">
    <source>
        <dbReference type="ARBA" id="ARBA00022723"/>
    </source>
</evidence>
<dbReference type="InterPro" id="IPR036875">
    <property type="entry name" value="Znf_CCHC_sf"/>
</dbReference>
<evidence type="ECO:0000256" key="7">
    <source>
        <dbReference type="PIRSR" id="PIRSR604808-1"/>
    </source>
</evidence>
<comment type="catalytic activity">
    <reaction evidence="1">
        <text>Exonucleolytic cleavage in the 3'- to 5'-direction to yield nucleoside 5'-phosphates.</text>
        <dbReference type="EC" id="3.1.11.2"/>
    </reaction>
</comment>
<dbReference type="InterPro" id="IPR004808">
    <property type="entry name" value="AP_endonuc_1"/>
</dbReference>
<feature type="binding site" evidence="8">
    <location>
        <position position="225"/>
    </location>
    <ligand>
        <name>Mg(2+)</name>
        <dbReference type="ChEBI" id="CHEBI:18420"/>
        <label>1</label>
    </ligand>
</feature>
<keyword evidence="8" id="KW-0464">Manganese</keyword>
<feature type="active site" description="Proton acceptor" evidence="7">
    <location>
        <position position="446"/>
    </location>
</feature>
<dbReference type="EC" id="3.1.11.2" evidence="3"/>
<dbReference type="PANTHER" id="PTHR22748:SF6">
    <property type="entry name" value="DNA-(APURINIC OR APYRIMIDINIC SITE) ENDONUCLEASE"/>
    <property type="match status" value="1"/>
</dbReference>
<dbReference type="GO" id="GO:0008270">
    <property type="term" value="F:zinc ion binding"/>
    <property type="evidence" value="ECO:0007669"/>
    <property type="project" value="UniProtKB-KW"/>
</dbReference>
<feature type="binding site" evidence="8">
    <location>
        <position position="357"/>
    </location>
    <ligand>
        <name>Mg(2+)</name>
        <dbReference type="ChEBI" id="CHEBI:18420"/>
        <label>1</label>
    </ligand>
</feature>
<proteinExistence type="inferred from homology"/>
<name>A0AAU9XQA7_9CNID</name>
<evidence type="ECO:0000256" key="5">
    <source>
        <dbReference type="ARBA" id="ARBA00022801"/>
    </source>
</evidence>
<feature type="active site" description="Proton donor/acceptor" evidence="7">
    <location>
        <position position="357"/>
    </location>
</feature>
<feature type="site" description="Interaction with DNA substrate" evidence="9">
    <location>
        <position position="446"/>
    </location>
</feature>
<evidence type="ECO:0000256" key="9">
    <source>
        <dbReference type="PIRSR" id="PIRSR604808-3"/>
    </source>
</evidence>
<dbReference type="SUPFAM" id="SSF56219">
    <property type="entry name" value="DNase I-like"/>
    <property type="match status" value="1"/>
</dbReference>
<gene>
    <name evidence="12" type="ORF">PMEA_00027697</name>
</gene>
<accession>A0AAU9XQA7</accession>
<comment type="caution">
    <text evidence="12">The sequence shown here is derived from an EMBL/GenBank/DDBJ whole genome shotgun (WGS) entry which is preliminary data.</text>
</comment>
<evidence type="ECO:0000256" key="8">
    <source>
        <dbReference type="PIRSR" id="PIRSR604808-2"/>
    </source>
</evidence>
<feature type="site" description="Important for catalytic activity" evidence="9">
    <location>
        <position position="421"/>
    </location>
</feature>
<feature type="binding site" evidence="8">
    <location>
        <position position="256"/>
    </location>
    <ligand>
        <name>Mg(2+)</name>
        <dbReference type="ChEBI" id="CHEBI:18420"/>
        <label>1</label>
    </ligand>
</feature>
<feature type="domain" description="CCHC-type" evidence="11">
    <location>
        <begin position="180"/>
        <end position="196"/>
    </location>
</feature>
<feature type="binding site" evidence="8">
    <location>
        <position position="359"/>
    </location>
    <ligand>
        <name>Mg(2+)</name>
        <dbReference type="ChEBI" id="CHEBI:18420"/>
        <label>1</label>
    </ligand>
</feature>
<evidence type="ECO:0000256" key="2">
    <source>
        <dbReference type="ARBA" id="ARBA00007092"/>
    </source>
</evidence>
<organism evidence="12 13">
    <name type="scientific">Pocillopora meandrina</name>
    <dbReference type="NCBI Taxonomy" id="46732"/>
    <lineage>
        <taxon>Eukaryota</taxon>
        <taxon>Metazoa</taxon>
        <taxon>Cnidaria</taxon>
        <taxon>Anthozoa</taxon>
        <taxon>Hexacorallia</taxon>
        <taxon>Scleractinia</taxon>
        <taxon>Astrocoeniina</taxon>
        <taxon>Pocilloporidae</taxon>
        <taxon>Pocillopora</taxon>
    </lineage>
</organism>
<feature type="site" description="Transition state stabilizer" evidence="9">
    <location>
        <position position="359"/>
    </location>
</feature>
<sequence length="502" mass="56035">MVFLCANTCVVHAPAAIVAQERSHVLLLLEEVVDFGKLSAVQFVPRGLIRLTFKDPADKDRLVNQGSVMLDNVECSVTPSDQAITLVYVYHYPAEGDNVLLCEEFRRYGKIVSVKHQHFSGRPNLLTESRILTMSLSKTIPAEVFVDAYPTRFWYSGMQPFCQICKTRGHKAADREYNGKCRECGAADHLARACPSRRGGRSPSFLSQMISLISLYMALSIFILNCNGIRDPSKRSGLLHWVRSLPVKPDIICPQEVHCSSVQECSSWFLSYGFGVACSPGSVRSSGCVILFRPSLSLSSSWCDTDGRYHQCEFSFRDQSFRVCCLYVPNRNPARIQFLDDLHAKIDPSVLSLLCGDFNTVFDRALDRRGLDPSDSSRESTSALRGLFDACCVVDIFRYLHPSTPGFTWTKWNGALALRIDLVGIPFLWVSSVSACSVVPCPFSDHCGVQVSVAVPDIILPGPGLWKLNTAILKDDEYVRLVSDLWQAWRGSMNNFSNIAKW</sequence>
<keyword evidence="13" id="KW-1185">Reference proteome</keyword>
<keyword evidence="10" id="KW-0862">Zinc</keyword>
<evidence type="ECO:0000256" key="10">
    <source>
        <dbReference type="PROSITE-ProRule" id="PRU00047"/>
    </source>
</evidence>
<evidence type="ECO:0000256" key="1">
    <source>
        <dbReference type="ARBA" id="ARBA00000493"/>
    </source>
</evidence>
<evidence type="ECO:0000256" key="6">
    <source>
        <dbReference type="ARBA" id="ARBA00022842"/>
    </source>
</evidence>
<evidence type="ECO:0000259" key="11">
    <source>
        <dbReference type="PROSITE" id="PS50158"/>
    </source>
</evidence>
<evidence type="ECO:0000256" key="3">
    <source>
        <dbReference type="ARBA" id="ARBA00012115"/>
    </source>
</evidence>
<dbReference type="CDD" id="cd09076">
    <property type="entry name" value="L1-EN"/>
    <property type="match status" value="1"/>
</dbReference>
<keyword evidence="5" id="KW-0378">Hydrolase</keyword>
<dbReference type="Gene3D" id="3.60.10.10">
    <property type="entry name" value="Endonuclease/exonuclease/phosphatase"/>
    <property type="match status" value="1"/>
</dbReference>
<dbReference type="InterPro" id="IPR005135">
    <property type="entry name" value="Endo/exonuclease/phosphatase"/>
</dbReference>
<dbReference type="GO" id="GO:0003906">
    <property type="term" value="F:DNA-(apurinic or apyrimidinic site) endonuclease activity"/>
    <property type="evidence" value="ECO:0007669"/>
    <property type="project" value="TreeGrafter"/>
</dbReference>
<comment type="cofactor">
    <cofactor evidence="8">
        <name>Mg(2+)</name>
        <dbReference type="ChEBI" id="CHEBI:18420"/>
    </cofactor>
    <cofactor evidence="8">
        <name>Mn(2+)</name>
        <dbReference type="ChEBI" id="CHEBI:29035"/>
    </cofactor>
    <text evidence="8">Probably binds two magnesium or manganese ions per subunit.</text>
</comment>
<dbReference type="InterPro" id="IPR001878">
    <property type="entry name" value="Znf_CCHC"/>
</dbReference>
<feature type="binding site" evidence="8">
    <location>
        <position position="445"/>
    </location>
    <ligand>
        <name>Mg(2+)</name>
        <dbReference type="ChEBI" id="CHEBI:18420"/>
        <label>1</label>
    </ligand>
</feature>
<dbReference type="Gene3D" id="4.10.60.10">
    <property type="entry name" value="Zinc finger, CCHC-type"/>
    <property type="match status" value="1"/>
</dbReference>
<evidence type="ECO:0000313" key="13">
    <source>
        <dbReference type="Proteomes" id="UP001159428"/>
    </source>
</evidence>
<dbReference type="SUPFAM" id="SSF57756">
    <property type="entry name" value="Retrovirus zinc finger-like domains"/>
    <property type="match status" value="1"/>
</dbReference>
<dbReference type="GO" id="GO:0008311">
    <property type="term" value="F:double-stranded DNA 3'-5' DNA exonuclease activity"/>
    <property type="evidence" value="ECO:0007669"/>
    <property type="project" value="UniProtKB-EC"/>
</dbReference>
<reference evidence="12 13" key="1">
    <citation type="submission" date="2022-05" db="EMBL/GenBank/DDBJ databases">
        <authorList>
            <consortium name="Genoscope - CEA"/>
            <person name="William W."/>
        </authorList>
    </citation>
    <scope>NUCLEOTIDE SEQUENCE [LARGE SCALE GENOMIC DNA]</scope>
</reference>
<dbReference type="EMBL" id="CALNXJ010000056">
    <property type="protein sequence ID" value="CAH3154756.1"/>
    <property type="molecule type" value="Genomic_DNA"/>
</dbReference>
<dbReference type="GO" id="GO:0003676">
    <property type="term" value="F:nucleic acid binding"/>
    <property type="evidence" value="ECO:0007669"/>
    <property type="project" value="InterPro"/>
</dbReference>
<dbReference type="GO" id="GO:0008081">
    <property type="term" value="F:phosphoric diester hydrolase activity"/>
    <property type="evidence" value="ECO:0007669"/>
    <property type="project" value="TreeGrafter"/>
</dbReference>
<dbReference type="PANTHER" id="PTHR22748">
    <property type="entry name" value="AP ENDONUCLEASE"/>
    <property type="match status" value="1"/>
</dbReference>